<evidence type="ECO:0000256" key="9">
    <source>
        <dbReference type="ARBA" id="ARBA00022842"/>
    </source>
</evidence>
<protein>
    <recommendedName>
        <fullName evidence="4">Adenylate cyclase</fullName>
        <ecNumber evidence="3">4.6.1.1</ecNumber>
    </recommendedName>
    <alternativeName>
        <fullName evidence="14">ATP pyrophosphate-lyase</fullName>
    </alternativeName>
    <alternativeName>
        <fullName evidence="15">Adenylyl cyclase</fullName>
    </alternativeName>
</protein>
<dbReference type="InterPro" id="IPR050401">
    <property type="entry name" value="Cyclic_nucleotide_synthase"/>
</dbReference>
<evidence type="ECO:0000256" key="14">
    <source>
        <dbReference type="ARBA" id="ARBA00032597"/>
    </source>
</evidence>
<dbReference type="PANTHER" id="PTHR11920">
    <property type="entry name" value="GUANYLYL CYCLASE"/>
    <property type="match status" value="1"/>
</dbReference>
<dbReference type="InterPro" id="IPR001054">
    <property type="entry name" value="A/G_cyclase"/>
</dbReference>
<keyword evidence="9" id="KW-0460">Magnesium</keyword>
<evidence type="ECO:0000256" key="13">
    <source>
        <dbReference type="ARBA" id="ARBA00023239"/>
    </source>
</evidence>
<evidence type="ECO:0000256" key="2">
    <source>
        <dbReference type="ARBA" id="ARBA00004370"/>
    </source>
</evidence>
<evidence type="ECO:0000259" key="20">
    <source>
        <dbReference type="PROSITE" id="PS50125"/>
    </source>
</evidence>
<evidence type="ECO:0000256" key="6">
    <source>
        <dbReference type="ARBA" id="ARBA00022723"/>
    </source>
</evidence>
<reference evidence="21 22" key="1">
    <citation type="submission" date="2016-11" db="EMBL/GenBank/DDBJ databases">
        <title>Mixed transmission modes and dynamic genome evolution in an obligate animal-bacterial symbiosis.</title>
        <authorList>
            <person name="Russell S.L."/>
            <person name="Corbett-Detig R.B."/>
            <person name="Cavanaugh C.M."/>
        </authorList>
    </citation>
    <scope>NUCLEOTIDE SEQUENCE [LARGE SCALE GENOMIC DNA]</scope>
    <source>
        <strain evidence="21">Sveles-Q1</strain>
    </source>
</reference>
<dbReference type="SMART" id="SM00448">
    <property type="entry name" value="REC"/>
    <property type="match status" value="1"/>
</dbReference>
<evidence type="ECO:0000256" key="12">
    <source>
        <dbReference type="ARBA" id="ARBA00023136"/>
    </source>
</evidence>
<dbReference type="GO" id="GO:0005886">
    <property type="term" value="C:plasma membrane"/>
    <property type="evidence" value="ECO:0007669"/>
    <property type="project" value="UniProtKB-ARBA"/>
</dbReference>
<dbReference type="InterPro" id="IPR029787">
    <property type="entry name" value="Nucleotide_cyclase"/>
</dbReference>
<evidence type="ECO:0000256" key="5">
    <source>
        <dbReference type="ARBA" id="ARBA00022692"/>
    </source>
</evidence>
<dbReference type="SUPFAM" id="SSF55073">
    <property type="entry name" value="Nucleotide cyclase"/>
    <property type="match status" value="1"/>
</dbReference>
<keyword evidence="11" id="KW-0115">cAMP biosynthesis</keyword>
<dbReference type="AlphaFoldDB" id="A0A1T2LAD9"/>
<evidence type="ECO:0000256" key="16">
    <source>
        <dbReference type="ARBA" id="ARBA00064436"/>
    </source>
</evidence>
<feature type="modified residue" description="4-aspartylphosphate" evidence="17">
    <location>
        <position position="49"/>
    </location>
</feature>
<evidence type="ECO:0000256" key="1">
    <source>
        <dbReference type="ARBA" id="ARBA00001593"/>
    </source>
</evidence>
<name>A0A1T2LAD9_9GAMM</name>
<dbReference type="Gene3D" id="3.40.50.2300">
    <property type="match status" value="1"/>
</dbReference>
<proteinExistence type="inferred from homology"/>
<keyword evidence="6" id="KW-0479">Metal-binding</keyword>
<organism evidence="21 22">
    <name type="scientific">Solemya pervernicosa gill symbiont</name>
    <dbReference type="NCBI Taxonomy" id="642797"/>
    <lineage>
        <taxon>Bacteria</taxon>
        <taxon>Pseudomonadati</taxon>
        <taxon>Pseudomonadota</taxon>
        <taxon>Gammaproteobacteria</taxon>
        <taxon>sulfur-oxidizing symbionts</taxon>
    </lineage>
</organism>
<dbReference type="PANTHER" id="PTHR11920:SF335">
    <property type="entry name" value="GUANYLATE CYCLASE"/>
    <property type="match status" value="1"/>
</dbReference>
<dbReference type="FunFam" id="3.30.70.1230:FF:000033">
    <property type="entry name" value="Adenylate cyclase"/>
    <property type="match status" value="1"/>
</dbReference>
<dbReference type="Gene3D" id="3.30.70.1230">
    <property type="entry name" value="Nucleotide cyclase"/>
    <property type="match status" value="1"/>
</dbReference>
<comment type="similarity">
    <text evidence="18">Belongs to the adenylyl cyclase class-4/guanylyl cyclase family.</text>
</comment>
<dbReference type="PROSITE" id="PS50125">
    <property type="entry name" value="GUANYLATE_CYCLASE_2"/>
    <property type="match status" value="1"/>
</dbReference>
<evidence type="ECO:0000256" key="7">
    <source>
        <dbReference type="ARBA" id="ARBA00022741"/>
    </source>
</evidence>
<evidence type="ECO:0000256" key="15">
    <source>
        <dbReference type="ARBA" id="ARBA00032637"/>
    </source>
</evidence>
<evidence type="ECO:0000256" key="11">
    <source>
        <dbReference type="ARBA" id="ARBA00022998"/>
    </source>
</evidence>
<dbReference type="GO" id="GO:0006171">
    <property type="term" value="P:cAMP biosynthetic process"/>
    <property type="evidence" value="ECO:0007669"/>
    <property type="project" value="UniProtKB-KW"/>
</dbReference>
<keyword evidence="8" id="KW-0067">ATP-binding</keyword>
<comment type="catalytic activity">
    <reaction evidence="1">
        <text>ATP = 3',5'-cyclic AMP + diphosphate</text>
        <dbReference type="Rhea" id="RHEA:15389"/>
        <dbReference type="ChEBI" id="CHEBI:30616"/>
        <dbReference type="ChEBI" id="CHEBI:33019"/>
        <dbReference type="ChEBI" id="CHEBI:58165"/>
        <dbReference type="EC" id="4.6.1.1"/>
    </reaction>
</comment>
<feature type="domain" description="Response regulatory" evidence="19">
    <location>
        <begin position="1"/>
        <end position="116"/>
    </location>
</feature>
<evidence type="ECO:0000259" key="19">
    <source>
        <dbReference type="PROSITE" id="PS50110"/>
    </source>
</evidence>
<dbReference type="InterPro" id="IPR018297">
    <property type="entry name" value="A/G_cyclase_CS"/>
</dbReference>
<dbReference type="GO" id="GO:0004016">
    <property type="term" value="F:adenylate cyclase activity"/>
    <property type="evidence" value="ECO:0007669"/>
    <property type="project" value="UniProtKB-EC"/>
</dbReference>
<dbReference type="PROSITE" id="PS50110">
    <property type="entry name" value="RESPONSE_REGULATORY"/>
    <property type="match status" value="1"/>
</dbReference>
<sequence length="342" mass="37719">MLIDDQAMIGEGVRRMLADEKDIDFHFCSDPTDAMTVANEIRPTVILQDLVMPEVDGLTLVKFFRANPLTKDIPMIVLSSKEEATTKAEAFARGANDYMVKLPDQIELIARIRYHSKGYINLLERNEAFAALRLEQEKAEKLLLNILPKPIAERLKGAQNTIADYFSEASVLFADIVGFTELSSRLSPTDLVAELNLIFSAFDLLAEKHGVEKIKTIGDAYMVAAGLPTPRGDHAEVLVALGLDMQQAVEKYNASSTQSIGIRIGISSGPVVAGVMGSIKFIYDLWGDTVNIASRMESHGVEGRIQVSETTRDLLPDHFQFEDRGAIQIKGKGEMNTYLIVS</sequence>
<dbReference type="SMART" id="SM00044">
    <property type="entry name" value="CYCc"/>
    <property type="match status" value="1"/>
</dbReference>
<evidence type="ECO:0000313" key="21">
    <source>
        <dbReference type="EMBL" id="OOZ42078.1"/>
    </source>
</evidence>
<evidence type="ECO:0000313" key="22">
    <source>
        <dbReference type="Proteomes" id="UP000191110"/>
    </source>
</evidence>
<dbReference type="InterPro" id="IPR011006">
    <property type="entry name" value="CheY-like_superfamily"/>
</dbReference>
<keyword evidence="22" id="KW-1185">Reference proteome</keyword>
<accession>A0A1T2LAD9</accession>
<dbReference type="Pfam" id="PF00211">
    <property type="entry name" value="Guanylate_cyc"/>
    <property type="match status" value="1"/>
</dbReference>
<evidence type="ECO:0000256" key="8">
    <source>
        <dbReference type="ARBA" id="ARBA00022840"/>
    </source>
</evidence>
<dbReference type="Pfam" id="PF00072">
    <property type="entry name" value="Response_reg"/>
    <property type="match status" value="1"/>
</dbReference>
<evidence type="ECO:0000256" key="17">
    <source>
        <dbReference type="PROSITE-ProRule" id="PRU00169"/>
    </source>
</evidence>
<dbReference type="InterPro" id="IPR001789">
    <property type="entry name" value="Sig_transdc_resp-reg_receiver"/>
</dbReference>
<comment type="caution">
    <text evidence="21">The sequence shown here is derived from an EMBL/GenBank/DDBJ whole genome shotgun (WGS) entry which is preliminary data.</text>
</comment>
<evidence type="ECO:0000256" key="3">
    <source>
        <dbReference type="ARBA" id="ARBA00012201"/>
    </source>
</evidence>
<keyword evidence="12" id="KW-0472">Membrane</keyword>
<dbReference type="EMBL" id="MPRL01000003">
    <property type="protein sequence ID" value="OOZ42078.1"/>
    <property type="molecule type" value="Genomic_DNA"/>
</dbReference>
<dbReference type="Proteomes" id="UP000191110">
    <property type="component" value="Unassembled WGS sequence"/>
</dbReference>
<gene>
    <name evidence="21" type="ORF">BOW53_01615</name>
</gene>
<evidence type="ECO:0000256" key="18">
    <source>
        <dbReference type="RuleBase" id="RU000405"/>
    </source>
</evidence>
<keyword evidence="10" id="KW-1133">Transmembrane helix</keyword>
<dbReference type="GO" id="GO:0046872">
    <property type="term" value="F:metal ion binding"/>
    <property type="evidence" value="ECO:0007669"/>
    <property type="project" value="UniProtKB-KW"/>
</dbReference>
<keyword evidence="7" id="KW-0547">Nucleotide-binding</keyword>
<keyword evidence="17" id="KW-0597">Phosphoprotein</keyword>
<dbReference type="SUPFAM" id="SSF52172">
    <property type="entry name" value="CheY-like"/>
    <property type="match status" value="1"/>
</dbReference>
<keyword evidence="13 18" id="KW-0456">Lyase</keyword>
<comment type="subcellular location">
    <subcellularLocation>
        <location evidence="2">Membrane</location>
    </subcellularLocation>
</comment>
<dbReference type="GO" id="GO:0005524">
    <property type="term" value="F:ATP binding"/>
    <property type="evidence" value="ECO:0007669"/>
    <property type="project" value="UniProtKB-KW"/>
</dbReference>
<dbReference type="EC" id="4.6.1.1" evidence="3"/>
<dbReference type="PROSITE" id="PS00452">
    <property type="entry name" value="GUANYLATE_CYCLASE_1"/>
    <property type="match status" value="1"/>
</dbReference>
<dbReference type="CDD" id="cd07302">
    <property type="entry name" value="CHD"/>
    <property type="match status" value="1"/>
</dbReference>
<dbReference type="GO" id="GO:0000160">
    <property type="term" value="P:phosphorelay signal transduction system"/>
    <property type="evidence" value="ECO:0007669"/>
    <property type="project" value="InterPro"/>
</dbReference>
<feature type="domain" description="Guanylate cyclase" evidence="20">
    <location>
        <begin position="170"/>
        <end position="297"/>
    </location>
</feature>
<comment type="subunit">
    <text evidence="16">Homodimer. Can also exist as monomer.</text>
</comment>
<keyword evidence="5" id="KW-0812">Transmembrane</keyword>
<evidence type="ECO:0000256" key="10">
    <source>
        <dbReference type="ARBA" id="ARBA00022989"/>
    </source>
</evidence>
<evidence type="ECO:0000256" key="4">
    <source>
        <dbReference type="ARBA" id="ARBA00021420"/>
    </source>
</evidence>